<keyword evidence="2" id="KW-1185">Reference proteome</keyword>
<dbReference type="EMBL" id="AFRT01001636">
    <property type="protein sequence ID" value="ELU39739.1"/>
    <property type="molecule type" value="Genomic_DNA"/>
</dbReference>
<dbReference type="AlphaFoldDB" id="L8WTR6"/>
<gene>
    <name evidence="1" type="ORF">AG1IA_06239</name>
</gene>
<dbReference type="HOGENOM" id="CLU_2656143_0_0_1"/>
<organism evidence="1 2">
    <name type="scientific">Thanatephorus cucumeris (strain AG1-IA)</name>
    <name type="common">Rice sheath blight fungus</name>
    <name type="synonym">Rhizoctonia solani</name>
    <dbReference type="NCBI Taxonomy" id="983506"/>
    <lineage>
        <taxon>Eukaryota</taxon>
        <taxon>Fungi</taxon>
        <taxon>Dikarya</taxon>
        <taxon>Basidiomycota</taxon>
        <taxon>Agaricomycotina</taxon>
        <taxon>Agaricomycetes</taxon>
        <taxon>Cantharellales</taxon>
        <taxon>Ceratobasidiaceae</taxon>
        <taxon>Rhizoctonia</taxon>
        <taxon>Rhizoctonia solani AG-1</taxon>
    </lineage>
</organism>
<evidence type="ECO:0000313" key="2">
    <source>
        <dbReference type="Proteomes" id="UP000011668"/>
    </source>
</evidence>
<name>L8WTR6_THACA</name>
<sequence>MPKYQSEQEYKRSFLYGSYLSFPKGHPFRHFANGMFFSASNDPLNLFERRCRVKKKSYNKKSRSFGLAQEDGRCAI</sequence>
<proteinExistence type="predicted"/>
<reference evidence="1 2" key="1">
    <citation type="journal article" date="2013" name="Nat. Commun.">
        <title>The evolution and pathogenic mechanisms of the rice sheath blight pathogen.</title>
        <authorList>
            <person name="Zheng A."/>
            <person name="Lin R."/>
            <person name="Xu L."/>
            <person name="Qin P."/>
            <person name="Tang C."/>
            <person name="Ai P."/>
            <person name="Zhang D."/>
            <person name="Liu Y."/>
            <person name="Sun Z."/>
            <person name="Feng H."/>
            <person name="Wang Y."/>
            <person name="Chen Y."/>
            <person name="Liang X."/>
            <person name="Fu R."/>
            <person name="Li Q."/>
            <person name="Zhang J."/>
            <person name="Yu X."/>
            <person name="Xie Z."/>
            <person name="Ding L."/>
            <person name="Guan P."/>
            <person name="Tang J."/>
            <person name="Liang Y."/>
            <person name="Wang S."/>
            <person name="Deng Q."/>
            <person name="Li S."/>
            <person name="Zhu J."/>
            <person name="Wang L."/>
            <person name="Liu H."/>
            <person name="Li P."/>
        </authorList>
    </citation>
    <scope>NUCLEOTIDE SEQUENCE [LARGE SCALE GENOMIC DNA]</scope>
    <source>
        <strain evidence="2">AG-1 IA</strain>
    </source>
</reference>
<dbReference type="Proteomes" id="UP000011668">
    <property type="component" value="Unassembled WGS sequence"/>
</dbReference>
<comment type="caution">
    <text evidence="1">The sequence shown here is derived from an EMBL/GenBank/DDBJ whole genome shotgun (WGS) entry which is preliminary data.</text>
</comment>
<accession>L8WTR6</accession>
<evidence type="ECO:0000313" key="1">
    <source>
        <dbReference type="EMBL" id="ELU39739.1"/>
    </source>
</evidence>
<protein>
    <submittedName>
        <fullName evidence="1">Uncharacterized protein</fullName>
    </submittedName>
</protein>